<dbReference type="AlphaFoldDB" id="A0A4Y2LK24"/>
<feature type="compositionally biased region" description="Basic and acidic residues" evidence="1">
    <location>
        <begin position="19"/>
        <end position="42"/>
    </location>
</feature>
<comment type="caution">
    <text evidence="2">The sequence shown here is derived from an EMBL/GenBank/DDBJ whole genome shotgun (WGS) entry which is preliminary data.</text>
</comment>
<feature type="region of interest" description="Disordered" evidence="1">
    <location>
        <begin position="74"/>
        <end position="107"/>
    </location>
</feature>
<proteinExistence type="predicted"/>
<evidence type="ECO:0000313" key="3">
    <source>
        <dbReference type="Proteomes" id="UP000499080"/>
    </source>
</evidence>
<keyword evidence="3" id="KW-1185">Reference proteome</keyword>
<gene>
    <name evidence="2" type="ORF">AVEN_236556_1</name>
</gene>
<evidence type="ECO:0000256" key="1">
    <source>
        <dbReference type="SAM" id="MobiDB-lite"/>
    </source>
</evidence>
<dbReference type="EMBL" id="BGPR01005947">
    <property type="protein sequence ID" value="GBN14769.1"/>
    <property type="molecule type" value="Genomic_DNA"/>
</dbReference>
<dbReference type="Proteomes" id="UP000499080">
    <property type="component" value="Unassembled WGS sequence"/>
</dbReference>
<organism evidence="2 3">
    <name type="scientific">Araneus ventricosus</name>
    <name type="common">Orbweaver spider</name>
    <name type="synonym">Epeira ventricosa</name>
    <dbReference type="NCBI Taxonomy" id="182803"/>
    <lineage>
        <taxon>Eukaryota</taxon>
        <taxon>Metazoa</taxon>
        <taxon>Ecdysozoa</taxon>
        <taxon>Arthropoda</taxon>
        <taxon>Chelicerata</taxon>
        <taxon>Arachnida</taxon>
        <taxon>Araneae</taxon>
        <taxon>Araneomorphae</taxon>
        <taxon>Entelegynae</taxon>
        <taxon>Araneoidea</taxon>
        <taxon>Araneidae</taxon>
        <taxon>Araneus</taxon>
    </lineage>
</organism>
<evidence type="ECO:0000313" key="2">
    <source>
        <dbReference type="EMBL" id="GBN14769.1"/>
    </source>
</evidence>
<reference evidence="2 3" key="1">
    <citation type="journal article" date="2019" name="Sci. Rep.">
        <title>Orb-weaving spider Araneus ventricosus genome elucidates the spidroin gene catalogue.</title>
        <authorList>
            <person name="Kono N."/>
            <person name="Nakamura H."/>
            <person name="Ohtoshi R."/>
            <person name="Moran D.A.P."/>
            <person name="Shinohara A."/>
            <person name="Yoshida Y."/>
            <person name="Fujiwara M."/>
            <person name="Mori M."/>
            <person name="Tomita M."/>
            <person name="Arakawa K."/>
        </authorList>
    </citation>
    <scope>NUCLEOTIDE SEQUENCE [LARGE SCALE GENOMIC DNA]</scope>
</reference>
<feature type="region of interest" description="Disordered" evidence="1">
    <location>
        <begin position="1"/>
        <end position="42"/>
    </location>
</feature>
<feature type="compositionally biased region" description="Basic and acidic residues" evidence="1">
    <location>
        <begin position="1"/>
        <end position="11"/>
    </location>
</feature>
<name>A0A4Y2LK24_ARAVE</name>
<accession>A0A4Y2LK24</accession>
<protein>
    <submittedName>
        <fullName evidence="2">Uncharacterized protein</fullName>
    </submittedName>
</protein>
<sequence>MHNDASIDTRTHSQARLGTENRDSVFERKSCPNHGSEGHETKTRVCFRTKAFERYPSRTTIEMTALVSNRVPKPPEIGNAFRTKGNYANDPKGPQMTRSRVPREIKL</sequence>